<name>A0A915D959_9BILA</name>
<keyword evidence="1" id="KW-0732">Signal</keyword>
<keyword evidence="2" id="KW-1185">Reference proteome</keyword>
<protein>
    <submittedName>
        <fullName evidence="3">Uncharacterized protein</fullName>
    </submittedName>
</protein>
<feature type="signal peptide" evidence="1">
    <location>
        <begin position="1"/>
        <end position="18"/>
    </location>
</feature>
<proteinExistence type="predicted"/>
<dbReference type="AlphaFoldDB" id="A0A915D959"/>
<accession>A0A915D959</accession>
<dbReference type="WBParaSite" id="jg17428">
    <property type="protein sequence ID" value="jg17428"/>
    <property type="gene ID" value="jg17428"/>
</dbReference>
<reference evidence="3" key="1">
    <citation type="submission" date="2022-11" db="UniProtKB">
        <authorList>
            <consortium name="WormBaseParasite"/>
        </authorList>
    </citation>
    <scope>IDENTIFICATION</scope>
</reference>
<organism evidence="2 3">
    <name type="scientific">Ditylenchus dipsaci</name>
    <dbReference type="NCBI Taxonomy" id="166011"/>
    <lineage>
        <taxon>Eukaryota</taxon>
        <taxon>Metazoa</taxon>
        <taxon>Ecdysozoa</taxon>
        <taxon>Nematoda</taxon>
        <taxon>Chromadorea</taxon>
        <taxon>Rhabditida</taxon>
        <taxon>Tylenchina</taxon>
        <taxon>Tylenchomorpha</taxon>
        <taxon>Sphaerularioidea</taxon>
        <taxon>Anguinidae</taxon>
        <taxon>Anguininae</taxon>
        <taxon>Ditylenchus</taxon>
    </lineage>
</organism>
<evidence type="ECO:0000313" key="2">
    <source>
        <dbReference type="Proteomes" id="UP000887574"/>
    </source>
</evidence>
<sequence>MILLTALIGLIVLLIVMTEQPDLIFGDEPSSKLYSHLPSTSWSKPSLSISEQKATYFTEKKNAASPLTSPIPLVEFRKEKLEVPSETNTSFVNAVPMISMRNHSKPEISSNSSNLPKTINLNKFFEISSQNSYHLI</sequence>
<dbReference type="Proteomes" id="UP000887574">
    <property type="component" value="Unplaced"/>
</dbReference>
<evidence type="ECO:0000313" key="3">
    <source>
        <dbReference type="WBParaSite" id="jg17428"/>
    </source>
</evidence>
<feature type="chain" id="PRO_5037549197" evidence="1">
    <location>
        <begin position="19"/>
        <end position="136"/>
    </location>
</feature>
<evidence type="ECO:0000256" key="1">
    <source>
        <dbReference type="SAM" id="SignalP"/>
    </source>
</evidence>